<proteinExistence type="predicted"/>
<accession>A0A026WIX6</accession>
<sequence>SPRADPCKPAKSAQRLVPVRYLRQHLVAREECNHAETEEVHIHAGYLPPNPRWNMIALRDRGKFEMLIPSRAHRMSSSRTGARHSPLNKFDTNAGGLRSGSRNMC</sequence>
<dbReference type="AlphaFoldDB" id="A0A026WIX6"/>
<feature type="non-terminal residue" evidence="2">
    <location>
        <position position="1"/>
    </location>
</feature>
<protein>
    <submittedName>
        <fullName evidence="2">Uncharacterized protein</fullName>
    </submittedName>
</protein>
<organism evidence="2 3">
    <name type="scientific">Ooceraea biroi</name>
    <name type="common">Clonal raider ant</name>
    <name type="synonym">Cerapachys biroi</name>
    <dbReference type="NCBI Taxonomy" id="2015173"/>
    <lineage>
        <taxon>Eukaryota</taxon>
        <taxon>Metazoa</taxon>
        <taxon>Ecdysozoa</taxon>
        <taxon>Arthropoda</taxon>
        <taxon>Hexapoda</taxon>
        <taxon>Insecta</taxon>
        <taxon>Pterygota</taxon>
        <taxon>Neoptera</taxon>
        <taxon>Endopterygota</taxon>
        <taxon>Hymenoptera</taxon>
        <taxon>Apocrita</taxon>
        <taxon>Aculeata</taxon>
        <taxon>Formicoidea</taxon>
        <taxon>Formicidae</taxon>
        <taxon>Dorylinae</taxon>
        <taxon>Ooceraea</taxon>
    </lineage>
</organism>
<reference evidence="2 3" key="1">
    <citation type="journal article" date="2014" name="Curr. Biol.">
        <title>The genome of the clonal raider ant Cerapachys biroi.</title>
        <authorList>
            <person name="Oxley P.R."/>
            <person name="Ji L."/>
            <person name="Fetter-Pruneda I."/>
            <person name="McKenzie S.K."/>
            <person name="Li C."/>
            <person name="Hu H."/>
            <person name="Zhang G."/>
            <person name="Kronauer D.J."/>
        </authorList>
    </citation>
    <scope>NUCLEOTIDE SEQUENCE [LARGE SCALE GENOMIC DNA]</scope>
</reference>
<gene>
    <name evidence="2" type="ORF">X777_03628</name>
</gene>
<evidence type="ECO:0000313" key="3">
    <source>
        <dbReference type="Proteomes" id="UP000053097"/>
    </source>
</evidence>
<evidence type="ECO:0000256" key="1">
    <source>
        <dbReference type="SAM" id="MobiDB-lite"/>
    </source>
</evidence>
<evidence type="ECO:0000313" key="2">
    <source>
        <dbReference type="EMBL" id="EZA55943.1"/>
    </source>
</evidence>
<keyword evidence="3" id="KW-1185">Reference proteome</keyword>
<dbReference type="Proteomes" id="UP000053097">
    <property type="component" value="Unassembled WGS sequence"/>
</dbReference>
<dbReference type="EMBL" id="KK107182">
    <property type="protein sequence ID" value="EZA55943.1"/>
    <property type="molecule type" value="Genomic_DNA"/>
</dbReference>
<name>A0A026WIX6_OOCBI</name>
<feature type="region of interest" description="Disordered" evidence="1">
    <location>
        <begin position="72"/>
        <end position="105"/>
    </location>
</feature>